<dbReference type="HOGENOM" id="CLU_487810_0_0_1"/>
<evidence type="ECO:0008006" key="4">
    <source>
        <dbReference type="Google" id="ProtNLM"/>
    </source>
</evidence>
<protein>
    <recommendedName>
        <fullName evidence="4">FBD domain-containing protein</fullName>
    </recommendedName>
</protein>
<dbReference type="Gramene" id="OPUNC07G16670.1">
    <property type="protein sequence ID" value="OPUNC07G16670.1"/>
    <property type="gene ID" value="OPUNC07G16670"/>
</dbReference>
<reference evidence="2" key="1">
    <citation type="submission" date="2015-04" db="UniProtKB">
        <authorList>
            <consortium name="EnsemblPlants"/>
        </authorList>
    </citation>
    <scope>IDENTIFICATION</scope>
</reference>
<dbReference type="EnsemblPlants" id="OPUNC07G16670.1">
    <property type="protein sequence ID" value="OPUNC07G16670.1"/>
    <property type="gene ID" value="OPUNC07G16670"/>
</dbReference>
<keyword evidence="3" id="KW-1185">Reference proteome</keyword>
<dbReference type="AlphaFoldDB" id="A0A0E0LLX4"/>
<evidence type="ECO:0000313" key="3">
    <source>
        <dbReference type="Proteomes" id="UP000026962"/>
    </source>
</evidence>
<feature type="region of interest" description="Disordered" evidence="1">
    <location>
        <begin position="1"/>
        <end position="76"/>
    </location>
</feature>
<evidence type="ECO:0000256" key="1">
    <source>
        <dbReference type="SAM" id="MobiDB-lite"/>
    </source>
</evidence>
<feature type="compositionally biased region" description="Basic and acidic residues" evidence="1">
    <location>
        <begin position="14"/>
        <end position="26"/>
    </location>
</feature>
<reference evidence="2" key="2">
    <citation type="submission" date="2018-05" db="EMBL/GenBank/DDBJ databases">
        <title>OpunRS2 (Oryza punctata Reference Sequence Version 2).</title>
        <authorList>
            <person name="Zhang J."/>
            <person name="Kudrna D."/>
            <person name="Lee S."/>
            <person name="Talag J."/>
            <person name="Welchert J."/>
            <person name="Wing R.A."/>
        </authorList>
    </citation>
    <scope>NUCLEOTIDE SEQUENCE [LARGE SCALE GENOMIC DNA]</scope>
</reference>
<dbReference type="Proteomes" id="UP000026962">
    <property type="component" value="Chromosome 7"/>
</dbReference>
<organism evidence="2">
    <name type="scientific">Oryza punctata</name>
    <name type="common">Red rice</name>
    <dbReference type="NCBI Taxonomy" id="4537"/>
    <lineage>
        <taxon>Eukaryota</taxon>
        <taxon>Viridiplantae</taxon>
        <taxon>Streptophyta</taxon>
        <taxon>Embryophyta</taxon>
        <taxon>Tracheophyta</taxon>
        <taxon>Spermatophyta</taxon>
        <taxon>Magnoliopsida</taxon>
        <taxon>Liliopsida</taxon>
        <taxon>Poales</taxon>
        <taxon>Poaceae</taxon>
        <taxon>BOP clade</taxon>
        <taxon>Oryzoideae</taxon>
        <taxon>Oryzeae</taxon>
        <taxon>Oryzinae</taxon>
        <taxon>Oryza</taxon>
    </lineage>
</organism>
<name>A0A0E0LLX4_ORYPU</name>
<feature type="compositionally biased region" description="Low complexity" evidence="1">
    <location>
        <begin position="33"/>
        <end position="75"/>
    </location>
</feature>
<proteinExistence type="predicted"/>
<dbReference type="STRING" id="4537.A0A0E0LLX4"/>
<accession>A0A0E0LLX4</accession>
<sequence length="559" mass="62387">MPEAVRTSALPVGRRREARPTRDSVSWRRRRTLSTSRTTTTAFSAATPPRWTSPTSPSRTTGTGPRSTGTVPPRGQARCVTGRFDLAVTIQVGRNGDDDAFLNLPCFERATEISLYSSGMSVHLPMLDDAGDFTRLMKLQMSELRFSDTARASAASSHTGARAWSASSSSTSPAWRRSPSAASHSLARGGASVSRLRRLDLDEFSWEDAYADEVEQIRLPTCLEELVVSYACPKAYLSYDCYAGLIGSVQLPCYSELDLGVITNGHKSYGSSVVHFLKRNSSIRKLTLTLHSSHPEWTQPISNGCKDRFDIEATGSVMSLSCRRWSSFTGKTAALRRLSSSRNLQDSSRRSSINQCFGSTTCVNYTLIIHLVTLCQESEEQKKCVHSVNLPYCSELELIVEKNQHKLTPTIVHLLKKNGGSKGFLSKYKIHIQCEPPCTYSQPPNRRDQEISLGALEELVIDGFGSTYDEKLLIDFIVKNSKESEEQKKFVHSVNLPYHSELELTVEKNRHTLAPTIVHLLKKSRWIKRKFILNESPTPLVANRQTGGIKRSHWARLKN</sequence>
<evidence type="ECO:0000313" key="2">
    <source>
        <dbReference type="EnsemblPlants" id="OPUNC07G16670.1"/>
    </source>
</evidence>